<gene>
    <name evidence="2" type="ORF">GCM10009559_66770</name>
</gene>
<feature type="compositionally biased region" description="Basic and acidic residues" evidence="1">
    <location>
        <begin position="74"/>
        <end position="90"/>
    </location>
</feature>
<organism evidence="2 3">
    <name type="scientific">Pseudonocardia zijingensis</name>
    <dbReference type="NCBI Taxonomy" id="153376"/>
    <lineage>
        <taxon>Bacteria</taxon>
        <taxon>Bacillati</taxon>
        <taxon>Actinomycetota</taxon>
        <taxon>Actinomycetes</taxon>
        <taxon>Pseudonocardiales</taxon>
        <taxon>Pseudonocardiaceae</taxon>
        <taxon>Pseudonocardia</taxon>
    </lineage>
</organism>
<protein>
    <submittedName>
        <fullName evidence="2">Uncharacterized protein</fullName>
    </submittedName>
</protein>
<accession>A0ABP3YRI8</accession>
<keyword evidence="3" id="KW-1185">Reference proteome</keyword>
<feature type="region of interest" description="Disordered" evidence="1">
    <location>
        <begin position="71"/>
        <end position="126"/>
    </location>
</feature>
<feature type="region of interest" description="Disordered" evidence="1">
    <location>
        <begin position="171"/>
        <end position="196"/>
    </location>
</feature>
<evidence type="ECO:0000313" key="3">
    <source>
        <dbReference type="Proteomes" id="UP001499967"/>
    </source>
</evidence>
<reference evidence="3" key="1">
    <citation type="journal article" date="2019" name="Int. J. Syst. Evol. Microbiol.">
        <title>The Global Catalogue of Microorganisms (GCM) 10K type strain sequencing project: providing services to taxonomists for standard genome sequencing and annotation.</title>
        <authorList>
            <consortium name="The Broad Institute Genomics Platform"/>
            <consortium name="The Broad Institute Genome Sequencing Center for Infectious Disease"/>
            <person name="Wu L."/>
            <person name="Ma J."/>
        </authorList>
    </citation>
    <scope>NUCLEOTIDE SEQUENCE [LARGE SCALE GENOMIC DNA]</scope>
    <source>
        <strain evidence="3">JCM 11117</strain>
    </source>
</reference>
<name>A0ABP3YRI8_9PSEU</name>
<evidence type="ECO:0000256" key="1">
    <source>
        <dbReference type="SAM" id="MobiDB-lite"/>
    </source>
</evidence>
<dbReference type="EMBL" id="BAAAHP010000223">
    <property type="protein sequence ID" value="GAA0900672.1"/>
    <property type="molecule type" value="Genomic_DNA"/>
</dbReference>
<evidence type="ECO:0000313" key="2">
    <source>
        <dbReference type="EMBL" id="GAA0900672.1"/>
    </source>
</evidence>
<comment type="caution">
    <text evidence="2">The sequence shown here is derived from an EMBL/GenBank/DDBJ whole genome shotgun (WGS) entry which is preliminary data.</text>
</comment>
<proteinExistence type="predicted"/>
<sequence>MTPPWVAVEPLAAHHDIDEFRSGRESVDTWFPEKALSATHVAATKMPGHRRYRLWLLCTAVRGRERVSPAIEARANERQGLRRRERRGETLQDPPDDEQPGLARRTAQQRGEGEPDEADEKSSLPPVQIAETTAEGERHCVCGSVTGYDLLAQDVAAAEVVLDRRDGEIDDEEIQRRQQRAGQQRDHAHPFAGRRI</sequence>
<dbReference type="Proteomes" id="UP001499967">
    <property type="component" value="Unassembled WGS sequence"/>
</dbReference>